<sequence length="181" mass="20320">MAGVNNQSIHNNYTYSIPSDQGYYMDSNYTYSLPWDQMHYTDPDYANSLPPVSRGSNGIYLQPPSQVCFPSDTGPLDNNNISTSENEPFCTPSYGYVENNENRVNNSVLPMNYNSSNTVHSPFIYQTSGQTQSTSSFSNNVSMMSNATSHGQVIIIMNADIDLERLLFIIQSCGRVERIYM</sequence>
<reference evidence="1" key="1">
    <citation type="submission" date="2021-06" db="EMBL/GenBank/DDBJ databases">
        <authorList>
            <person name="Kallberg Y."/>
            <person name="Tangrot J."/>
            <person name="Rosling A."/>
        </authorList>
    </citation>
    <scope>NUCLEOTIDE SEQUENCE</scope>
    <source>
        <strain evidence="1">BR232B</strain>
    </source>
</reference>
<comment type="caution">
    <text evidence="1">The sequence shown here is derived from an EMBL/GenBank/DDBJ whole genome shotgun (WGS) entry which is preliminary data.</text>
</comment>
<accession>A0A9N9FAV7</accession>
<evidence type="ECO:0000313" key="2">
    <source>
        <dbReference type="Proteomes" id="UP000789739"/>
    </source>
</evidence>
<proteinExistence type="predicted"/>
<organism evidence="1 2">
    <name type="scientific">Paraglomus brasilianum</name>
    <dbReference type="NCBI Taxonomy" id="144538"/>
    <lineage>
        <taxon>Eukaryota</taxon>
        <taxon>Fungi</taxon>
        <taxon>Fungi incertae sedis</taxon>
        <taxon>Mucoromycota</taxon>
        <taxon>Glomeromycotina</taxon>
        <taxon>Glomeromycetes</taxon>
        <taxon>Paraglomerales</taxon>
        <taxon>Paraglomeraceae</taxon>
        <taxon>Paraglomus</taxon>
    </lineage>
</organism>
<gene>
    <name evidence="1" type="ORF">PBRASI_LOCUS3594</name>
</gene>
<evidence type="ECO:0000313" key="1">
    <source>
        <dbReference type="EMBL" id="CAG8520404.1"/>
    </source>
</evidence>
<keyword evidence="2" id="KW-1185">Reference proteome</keyword>
<dbReference type="AlphaFoldDB" id="A0A9N9FAV7"/>
<name>A0A9N9FAV7_9GLOM</name>
<dbReference type="EMBL" id="CAJVPI010000330">
    <property type="protein sequence ID" value="CAG8520404.1"/>
    <property type="molecule type" value="Genomic_DNA"/>
</dbReference>
<protein>
    <submittedName>
        <fullName evidence="1">9423_t:CDS:1</fullName>
    </submittedName>
</protein>
<dbReference type="Proteomes" id="UP000789739">
    <property type="component" value="Unassembled WGS sequence"/>
</dbReference>